<sequence>MADQDPSSPTAAATPDSQLSDLVIWKLNRFRQSSVDLIAMPPRRTTRRSGATPSPAPSISSSVRSSDLRNPHPHVRSPMPAMYSTSYGSPLSQMPDRSLVGGGGNLSSAAAQIFQRVKKDNRAADTRRRAKDAGPSTNNAQKITPPATQEESQLVNELEEEDFDRAEDRVAAKITEQVLAEEEAEESLGGSIDPDLYRQQVDLQKELTPSNSQSQTDTRAEEEARRRRLMREDQEDARRKRAEAIRARHEQEEATRAERERETSEREARKRVRDDEEAEAQAERERIERDARLRRERAAEARRQADQRHAEAEESARERNEQAQKAKPVGPPPPPPRPIAAAAQISHSAHLMATPANASEQRFVGGLPPSARSFIEESNVYNEAEVETPQAESLHNTRRAGGPTTPPRPPRPILPRPNDAQSQRHQQELPSQPSLPPPATRPPIASGRVPGLVPPAIFLPPGQPAGGRRSGAISFAPEIRPEKSADRDDDDKADRYNARQRATARSDAQGRRHRPGVQSAKDKDDDRSPSPDNELDDSRLPNSKIWRLFTLSNLLKVLVGLLLLALISSISQASSPVMSNDQLDGLKEFLANPSNLTSSARENLASLIPQMVHVQRDRAGKLVIDEKFWHAIKDQIQKDESIFTLDDRSKLSDRQWKSLLTRLKSDPQMVAGQPSSESWSNWLKSNQKKVAELLGENLPGLEKRVMESTDKLIKEKLSAVGTVVTRDEFVRELEKVLAGQKATNSQFDKLQSSLKSLVDEVSKVKSAPKPPTGLSKDEVTNLVDRIVKKAIANAQLKQAAKNAISKAYLDPEELRGRINHFAPGNGAMVDVSLTSPTWMQPKQLVGSFPWRQTYVRSPQFRPDKYAALNSWEEPGNCWCAGILGGKDRHPADLAIQLANLVIPEHVVVEHIDPDATIDPQSMPKKMEVWARIIEPNRQKLLSDWASAKYPDDWKEKNKLIVAKGFIKLDEFNYKYNREKDGVLVRRLDPELSKVEAVTDHLIIRAVTNHDADHTCFYRVRLYGDIFELTPSKE</sequence>
<dbReference type="PANTHER" id="PTHR12911:SF8">
    <property type="entry name" value="KLAROID PROTEIN-RELATED"/>
    <property type="match status" value="1"/>
</dbReference>
<feature type="compositionally biased region" description="Polar residues" evidence="5">
    <location>
        <begin position="83"/>
        <end position="92"/>
    </location>
</feature>
<dbReference type="Gene3D" id="2.60.120.260">
    <property type="entry name" value="Galactose-binding domain-like"/>
    <property type="match status" value="1"/>
</dbReference>
<dbReference type="AlphaFoldDB" id="A0AAJ0MEC7"/>
<name>A0AAJ0MEC7_9PEZI</name>
<proteinExistence type="predicted"/>
<feature type="compositionally biased region" description="Polar residues" evidence="5">
    <location>
        <begin position="207"/>
        <end position="217"/>
    </location>
</feature>
<evidence type="ECO:0000313" key="7">
    <source>
        <dbReference type="EMBL" id="KAK3353361.1"/>
    </source>
</evidence>
<feature type="domain" description="SUN" evidence="6">
    <location>
        <begin position="826"/>
        <end position="1026"/>
    </location>
</feature>
<dbReference type="GO" id="GO:0034993">
    <property type="term" value="C:meiotic nuclear membrane microtubule tethering complex"/>
    <property type="evidence" value="ECO:0007669"/>
    <property type="project" value="TreeGrafter"/>
</dbReference>
<dbReference type="PANTHER" id="PTHR12911">
    <property type="entry name" value="SAD1/UNC-84-LIKE PROTEIN-RELATED"/>
    <property type="match status" value="1"/>
</dbReference>
<evidence type="ECO:0000313" key="8">
    <source>
        <dbReference type="Proteomes" id="UP001275084"/>
    </source>
</evidence>
<dbReference type="GO" id="GO:0043495">
    <property type="term" value="F:protein-membrane adaptor activity"/>
    <property type="evidence" value="ECO:0007669"/>
    <property type="project" value="TreeGrafter"/>
</dbReference>
<dbReference type="InterPro" id="IPR045119">
    <property type="entry name" value="SUN1-5"/>
</dbReference>
<reference evidence="7" key="1">
    <citation type="journal article" date="2023" name="Mol. Phylogenet. Evol.">
        <title>Genome-scale phylogeny and comparative genomics of the fungal order Sordariales.</title>
        <authorList>
            <person name="Hensen N."/>
            <person name="Bonometti L."/>
            <person name="Westerberg I."/>
            <person name="Brannstrom I.O."/>
            <person name="Guillou S."/>
            <person name="Cros-Aarteil S."/>
            <person name="Calhoun S."/>
            <person name="Haridas S."/>
            <person name="Kuo A."/>
            <person name="Mondo S."/>
            <person name="Pangilinan J."/>
            <person name="Riley R."/>
            <person name="LaButti K."/>
            <person name="Andreopoulos B."/>
            <person name="Lipzen A."/>
            <person name="Chen C."/>
            <person name="Yan M."/>
            <person name="Daum C."/>
            <person name="Ng V."/>
            <person name="Clum A."/>
            <person name="Steindorff A."/>
            <person name="Ohm R.A."/>
            <person name="Martin F."/>
            <person name="Silar P."/>
            <person name="Natvig D.O."/>
            <person name="Lalanne C."/>
            <person name="Gautier V."/>
            <person name="Ament-Velasquez S.L."/>
            <person name="Kruys A."/>
            <person name="Hutchinson M.I."/>
            <person name="Powell A.J."/>
            <person name="Barry K."/>
            <person name="Miller A.N."/>
            <person name="Grigoriev I.V."/>
            <person name="Debuchy R."/>
            <person name="Gladieux P."/>
            <person name="Hiltunen Thoren M."/>
            <person name="Johannesson H."/>
        </authorList>
    </citation>
    <scope>NUCLEOTIDE SEQUENCE</scope>
    <source>
        <strain evidence="7">CBS 955.72</strain>
    </source>
</reference>
<evidence type="ECO:0000259" key="6">
    <source>
        <dbReference type="PROSITE" id="PS51469"/>
    </source>
</evidence>
<feature type="compositionally biased region" description="Low complexity" evidence="5">
    <location>
        <begin position="339"/>
        <end position="350"/>
    </location>
</feature>
<feature type="compositionally biased region" description="Basic and acidic residues" evidence="5">
    <location>
        <begin position="520"/>
        <end position="529"/>
    </location>
</feature>
<reference evidence="7" key="2">
    <citation type="submission" date="2023-06" db="EMBL/GenBank/DDBJ databases">
        <authorList>
            <consortium name="Lawrence Berkeley National Laboratory"/>
            <person name="Haridas S."/>
            <person name="Hensen N."/>
            <person name="Bonometti L."/>
            <person name="Westerberg I."/>
            <person name="Brannstrom I.O."/>
            <person name="Guillou S."/>
            <person name="Cros-Aarteil S."/>
            <person name="Calhoun S."/>
            <person name="Kuo A."/>
            <person name="Mondo S."/>
            <person name="Pangilinan J."/>
            <person name="Riley R."/>
            <person name="Labutti K."/>
            <person name="Andreopoulos B."/>
            <person name="Lipzen A."/>
            <person name="Chen C."/>
            <person name="Yanf M."/>
            <person name="Daum C."/>
            <person name="Ng V."/>
            <person name="Clum A."/>
            <person name="Steindorff A."/>
            <person name="Ohm R."/>
            <person name="Martin F."/>
            <person name="Silar P."/>
            <person name="Natvig D."/>
            <person name="Lalanne C."/>
            <person name="Gautier V."/>
            <person name="Ament-Velasquez S.L."/>
            <person name="Kruys A."/>
            <person name="Hutchinson M.I."/>
            <person name="Powell A.J."/>
            <person name="Barry K."/>
            <person name="Miller A.N."/>
            <person name="Grigoriev I.V."/>
            <person name="Debuchy R."/>
            <person name="Gladieux P."/>
            <person name="Thoren M.H."/>
            <person name="Johannesson H."/>
        </authorList>
    </citation>
    <scope>NUCLEOTIDE SEQUENCE</scope>
    <source>
        <strain evidence="7">CBS 955.72</strain>
    </source>
</reference>
<dbReference type="PROSITE" id="PS51469">
    <property type="entry name" value="SUN"/>
    <property type="match status" value="1"/>
</dbReference>
<organism evidence="7 8">
    <name type="scientific">Lasiosphaeria hispida</name>
    <dbReference type="NCBI Taxonomy" id="260671"/>
    <lineage>
        <taxon>Eukaryota</taxon>
        <taxon>Fungi</taxon>
        <taxon>Dikarya</taxon>
        <taxon>Ascomycota</taxon>
        <taxon>Pezizomycotina</taxon>
        <taxon>Sordariomycetes</taxon>
        <taxon>Sordariomycetidae</taxon>
        <taxon>Sordariales</taxon>
        <taxon>Lasiosphaeriaceae</taxon>
        <taxon>Lasiosphaeria</taxon>
    </lineage>
</organism>
<dbReference type="InterPro" id="IPR012919">
    <property type="entry name" value="SUN_dom"/>
</dbReference>
<evidence type="ECO:0000256" key="1">
    <source>
        <dbReference type="ARBA" id="ARBA00004370"/>
    </source>
</evidence>
<comment type="caution">
    <text evidence="7">The sequence shown here is derived from an EMBL/GenBank/DDBJ whole genome shotgun (WGS) entry which is preliminary data.</text>
</comment>
<dbReference type="EMBL" id="JAUIQD010000004">
    <property type="protein sequence ID" value="KAK3353361.1"/>
    <property type="molecule type" value="Genomic_DNA"/>
</dbReference>
<evidence type="ECO:0000256" key="2">
    <source>
        <dbReference type="ARBA" id="ARBA00022692"/>
    </source>
</evidence>
<feature type="compositionally biased region" description="Basic and acidic residues" evidence="5">
    <location>
        <begin position="479"/>
        <end position="497"/>
    </location>
</feature>
<comment type="subcellular location">
    <subcellularLocation>
        <location evidence="1">Membrane</location>
    </subcellularLocation>
</comment>
<keyword evidence="2" id="KW-0812">Transmembrane</keyword>
<protein>
    <recommendedName>
        <fullName evidence="6">SUN domain-containing protein</fullName>
    </recommendedName>
</protein>
<feature type="compositionally biased region" description="Basic and acidic residues" evidence="5">
    <location>
        <begin position="218"/>
        <end position="274"/>
    </location>
</feature>
<evidence type="ECO:0000256" key="3">
    <source>
        <dbReference type="ARBA" id="ARBA00022989"/>
    </source>
</evidence>
<dbReference type="Proteomes" id="UP001275084">
    <property type="component" value="Unassembled WGS sequence"/>
</dbReference>
<evidence type="ECO:0000256" key="4">
    <source>
        <dbReference type="ARBA" id="ARBA00023136"/>
    </source>
</evidence>
<feature type="compositionally biased region" description="Pro residues" evidence="5">
    <location>
        <begin position="329"/>
        <end position="338"/>
    </location>
</feature>
<keyword evidence="4" id="KW-0472">Membrane</keyword>
<keyword evidence="8" id="KW-1185">Reference proteome</keyword>
<feature type="region of interest" description="Disordered" evidence="5">
    <location>
        <begin position="35"/>
        <end position="539"/>
    </location>
</feature>
<feature type="compositionally biased region" description="Pro residues" evidence="5">
    <location>
        <begin position="404"/>
        <end position="415"/>
    </location>
</feature>
<dbReference type="Pfam" id="PF07738">
    <property type="entry name" value="Sad1_UNC"/>
    <property type="match status" value="1"/>
</dbReference>
<feature type="compositionally biased region" description="Basic and acidic residues" evidence="5">
    <location>
        <begin position="281"/>
        <end position="324"/>
    </location>
</feature>
<keyword evidence="3" id="KW-1133">Transmembrane helix</keyword>
<gene>
    <name evidence="7" type="ORF">B0T25DRAFT_454923</name>
</gene>
<evidence type="ECO:0000256" key="5">
    <source>
        <dbReference type="SAM" id="MobiDB-lite"/>
    </source>
</evidence>
<feature type="compositionally biased region" description="Basic and acidic residues" evidence="5">
    <location>
        <begin position="117"/>
        <end position="127"/>
    </location>
</feature>
<accession>A0AAJ0MEC7</accession>